<evidence type="ECO:0000313" key="1">
    <source>
        <dbReference type="EMBL" id="CAI8588356.1"/>
    </source>
</evidence>
<keyword evidence="2" id="KW-1185">Reference proteome</keyword>
<organism evidence="1 2">
    <name type="scientific">Vicia faba</name>
    <name type="common">Broad bean</name>
    <name type="synonym">Faba vulgaris</name>
    <dbReference type="NCBI Taxonomy" id="3906"/>
    <lineage>
        <taxon>Eukaryota</taxon>
        <taxon>Viridiplantae</taxon>
        <taxon>Streptophyta</taxon>
        <taxon>Embryophyta</taxon>
        <taxon>Tracheophyta</taxon>
        <taxon>Spermatophyta</taxon>
        <taxon>Magnoliopsida</taxon>
        <taxon>eudicotyledons</taxon>
        <taxon>Gunneridae</taxon>
        <taxon>Pentapetalae</taxon>
        <taxon>rosids</taxon>
        <taxon>fabids</taxon>
        <taxon>Fabales</taxon>
        <taxon>Fabaceae</taxon>
        <taxon>Papilionoideae</taxon>
        <taxon>50 kb inversion clade</taxon>
        <taxon>NPAAA clade</taxon>
        <taxon>Hologalegina</taxon>
        <taxon>IRL clade</taxon>
        <taxon>Fabeae</taxon>
        <taxon>Vicia</taxon>
    </lineage>
</organism>
<accession>A0AAV0YQF5</accession>
<gene>
    <name evidence="1" type="ORF">VFH_I343680</name>
</gene>
<reference evidence="1 2" key="1">
    <citation type="submission" date="2023-01" db="EMBL/GenBank/DDBJ databases">
        <authorList>
            <person name="Kreplak J."/>
        </authorList>
    </citation>
    <scope>NUCLEOTIDE SEQUENCE [LARGE SCALE GENOMIC DNA]</scope>
</reference>
<dbReference type="SUPFAM" id="SSF56672">
    <property type="entry name" value="DNA/RNA polymerases"/>
    <property type="match status" value="1"/>
</dbReference>
<dbReference type="PANTHER" id="PTHR11439">
    <property type="entry name" value="GAG-POL-RELATED RETROTRANSPOSON"/>
    <property type="match status" value="1"/>
</dbReference>
<proteinExistence type="predicted"/>
<dbReference type="EMBL" id="OX451736">
    <property type="protein sequence ID" value="CAI8588356.1"/>
    <property type="molecule type" value="Genomic_DNA"/>
</dbReference>
<dbReference type="InterPro" id="IPR043502">
    <property type="entry name" value="DNA/RNA_pol_sf"/>
</dbReference>
<dbReference type="AlphaFoldDB" id="A0AAV0YQF5"/>
<dbReference type="Proteomes" id="UP001157006">
    <property type="component" value="Chromosome 1L"/>
</dbReference>
<protein>
    <submittedName>
        <fullName evidence="1">Uncharacterized protein</fullName>
    </submittedName>
</protein>
<name>A0AAV0YQF5_VICFA</name>
<dbReference type="CDD" id="cd09272">
    <property type="entry name" value="RNase_HI_RT_Ty1"/>
    <property type="match status" value="1"/>
</dbReference>
<dbReference type="PANTHER" id="PTHR11439:SF498">
    <property type="entry name" value="DNAK FAMILY PROTEIN"/>
    <property type="match status" value="1"/>
</dbReference>
<sequence>MMWFWQVTPHLRFKKSSFSLIRNLESRTLVSCIFLGFEIARSPAGIFLNQSKYTLELLEDAGLLAAKPFVIPFNPTAKLFVDDGPVLDDPSLYRRLIGKLIYLTNSQSGISFVVQHLSQYVFNPRVPHYQAATQILRCLKFVLAKVLLFSTTSKLQLFGFADSDWARCPDTRKSIKGYCVMLWSSLLSWKSKKQHTVSRSSIEAEYRALAAVTCELQWLSFLFQDLLVHFDKPASIFCDNKSSIYLAYNCNAC</sequence>
<evidence type="ECO:0000313" key="2">
    <source>
        <dbReference type="Proteomes" id="UP001157006"/>
    </source>
</evidence>